<evidence type="ECO:0000313" key="8">
    <source>
        <dbReference type="Proteomes" id="UP000059542"/>
    </source>
</evidence>
<evidence type="ECO:0000256" key="4">
    <source>
        <dbReference type="ARBA" id="ARBA00023163"/>
    </source>
</evidence>
<dbReference type="PANTHER" id="PTHR30055:SF175">
    <property type="entry name" value="HTH-TYPE TRANSCRIPTIONAL REPRESSOR KSTR2"/>
    <property type="match status" value="1"/>
</dbReference>
<evidence type="ECO:0000256" key="5">
    <source>
        <dbReference type="PROSITE-ProRule" id="PRU00335"/>
    </source>
</evidence>
<evidence type="ECO:0000256" key="2">
    <source>
        <dbReference type="ARBA" id="ARBA00023015"/>
    </source>
</evidence>
<dbReference type="RefSeq" id="WP_068190048.1">
    <property type="nucleotide sequence ID" value="NZ_CP013909.1"/>
</dbReference>
<reference evidence="7 8" key="1">
    <citation type="submission" date="2015-12" db="EMBL/GenBank/DDBJ databases">
        <authorList>
            <person name="Shamseldin A."/>
            <person name="Moawad H."/>
            <person name="Abd El-Rahim W.M."/>
            <person name="Sadowsky M.J."/>
        </authorList>
    </citation>
    <scope>NUCLEOTIDE SEQUENCE [LARGE SCALE GENOMIC DNA]</scope>
    <source>
        <strain evidence="7 8">DG5B</strain>
    </source>
</reference>
<dbReference type="AlphaFoldDB" id="A0A0U4AKY7"/>
<dbReference type="GO" id="GO:0000976">
    <property type="term" value="F:transcription cis-regulatory region binding"/>
    <property type="evidence" value="ECO:0007669"/>
    <property type="project" value="TreeGrafter"/>
</dbReference>
<dbReference type="Gene3D" id="1.10.357.10">
    <property type="entry name" value="Tetracycline Repressor, domain 2"/>
    <property type="match status" value="1"/>
</dbReference>
<dbReference type="KEGG" id="hyg:AUC43_03575"/>
<dbReference type="PROSITE" id="PS50977">
    <property type="entry name" value="HTH_TETR_2"/>
    <property type="match status" value="1"/>
</dbReference>
<dbReference type="EMBL" id="CP013909">
    <property type="protein sequence ID" value="ALW84256.1"/>
    <property type="molecule type" value="Genomic_DNA"/>
</dbReference>
<dbReference type="InterPro" id="IPR009057">
    <property type="entry name" value="Homeodomain-like_sf"/>
</dbReference>
<keyword evidence="4" id="KW-0804">Transcription</keyword>
<dbReference type="OrthoDB" id="881297at2"/>
<dbReference type="PANTHER" id="PTHR30055">
    <property type="entry name" value="HTH-TYPE TRANSCRIPTIONAL REGULATOR RUTR"/>
    <property type="match status" value="1"/>
</dbReference>
<dbReference type="PRINTS" id="PR00455">
    <property type="entry name" value="HTHTETR"/>
</dbReference>
<dbReference type="Pfam" id="PF00440">
    <property type="entry name" value="TetR_N"/>
    <property type="match status" value="1"/>
</dbReference>
<feature type="DNA-binding region" description="H-T-H motif" evidence="5">
    <location>
        <begin position="24"/>
        <end position="43"/>
    </location>
</feature>
<dbReference type="SUPFAM" id="SSF48498">
    <property type="entry name" value="Tetracyclin repressor-like, C-terminal domain"/>
    <property type="match status" value="1"/>
</dbReference>
<keyword evidence="1" id="KW-0678">Repressor</keyword>
<evidence type="ECO:0000256" key="1">
    <source>
        <dbReference type="ARBA" id="ARBA00022491"/>
    </source>
</evidence>
<evidence type="ECO:0000256" key="3">
    <source>
        <dbReference type="ARBA" id="ARBA00023125"/>
    </source>
</evidence>
<evidence type="ECO:0000313" key="7">
    <source>
        <dbReference type="EMBL" id="ALW84256.1"/>
    </source>
</evidence>
<dbReference type="InterPro" id="IPR036271">
    <property type="entry name" value="Tet_transcr_reg_TetR-rel_C_sf"/>
</dbReference>
<dbReference type="SUPFAM" id="SSF46689">
    <property type="entry name" value="Homeodomain-like"/>
    <property type="match status" value="1"/>
</dbReference>
<sequence length="204" mass="23665">MEIKERILNHASTLFMRNGIKSVSMDDIAASMAMSKKTLYKWFENKDQIVLATMEQHLHKVQGECEAMAGHSTNAVEQMVRITAWAEQQFTGVHPSIFYDLQKYYPAAWQLLAAHKNTYVLAQITQNLRRGMTEGFYRPDLDVDVLARLHLSQIDLTFDHDVYPPAQFEAQRVRRVFDEHFLLGVATLKGHKLINKYRHVTEEE</sequence>
<keyword evidence="3 5" id="KW-0238">DNA-binding</keyword>
<dbReference type="STRING" id="1411621.AUC43_03575"/>
<dbReference type="InterPro" id="IPR001647">
    <property type="entry name" value="HTH_TetR"/>
</dbReference>
<organism evidence="7 8">
    <name type="scientific">Hymenobacter sedentarius</name>
    <dbReference type="NCBI Taxonomy" id="1411621"/>
    <lineage>
        <taxon>Bacteria</taxon>
        <taxon>Pseudomonadati</taxon>
        <taxon>Bacteroidota</taxon>
        <taxon>Cytophagia</taxon>
        <taxon>Cytophagales</taxon>
        <taxon>Hymenobacteraceae</taxon>
        <taxon>Hymenobacter</taxon>
    </lineage>
</organism>
<gene>
    <name evidence="7" type="ORF">AUC43_03575</name>
</gene>
<feature type="domain" description="HTH tetR-type" evidence="6">
    <location>
        <begin position="1"/>
        <end position="61"/>
    </location>
</feature>
<evidence type="ECO:0000259" key="6">
    <source>
        <dbReference type="PROSITE" id="PS50977"/>
    </source>
</evidence>
<name>A0A0U4AKY7_9BACT</name>
<keyword evidence="2" id="KW-0805">Transcription regulation</keyword>
<protein>
    <submittedName>
        <fullName evidence="7">TetR family transcriptional regulator</fullName>
    </submittedName>
</protein>
<proteinExistence type="predicted"/>
<dbReference type="InterPro" id="IPR050109">
    <property type="entry name" value="HTH-type_TetR-like_transc_reg"/>
</dbReference>
<accession>A0A0U4AKY7</accession>
<dbReference type="Proteomes" id="UP000059542">
    <property type="component" value="Chromosome"/>
</dbReference>
<keyword evidence="8" id="KW-1185">Reference proteome</keyword>
<dbReference type="GO" id="GO:0003700">
    <property type="term" value="F:DNA-binding transcription factor activity"/>
    <property type="evidence" value="ECO:0007669"/>
    <property type="project" value="TreeGrafter"/>
</dbReference>